<dbReference type="Proteomes" id="UP000813461">
    <property type="component" value="Unassembled WGS sequence"/>
</dbReference>
<reference evidence="2" key="1">
    <citation type="journal article" date="2021" name="Nat. Commun.">
        <title>Genetic determinants of endophytism in the Arabidopsis root mycobiome.</title>
        <authorList>
            <person name="Mesny F."/>
            <person name="Miyauchi S."/>
            <person name="Thiergart T."/>
            <person name="Pickel B."/>
            <person name="Atanasova L."/>
            <person name="Karlsson M."/>
            <person name="Huettel B."/>
            <person name="Barry K.W."/>
            <person name="Haridas S."/>
            <person name="Chen C."/>
            <person name="Bauer D."/>
            <person name="Andreopoulos W."/>
            <person name="Pangilinan J."/>
            <person name="LaButti K."/>
            <person name="Riley R."/>
            <person name="Lipzen A."/>
            <person name="Clum A."/>
            <person name="Drula E."/>
            <person name="Henrissat B."/>
            <person name="Kohler A."/>
            <person name="Grigoriev I.V."/>
            <person name="Martin F.M."/>
            <person name="Hacquard S."/>
        </authorList>
    </citation>
    <scope>NUCLEOTIDE SEQUENCE</scope>
    <source>
        <strain evidence="2">MPI-SDFR-AT-0120</strain>
    </source>
</reference>
<dbReference type="InterPro" id="IPR036397">
    <property type="entry name" value="RNaseH_sf"/>
</dbReference>
<accession>A0A8K0QXY9</accession>
<organism evidence="2 3">
    <name type="scientific">Paraphoma chrysanthemicola</name>
    <dbReference type="NCBI Taxonomy" id="798071"/>
    <lineage>
        <taxon>Eukaryota</taxon>
        <taxon>Fungi</taxon>
        <taxon>Dikarya</taxon>
        <taxon>Ascomycota</taxon>
        <taxon>Pezizomycotina</taxon>
        <taxon>Dothideomycetes</taxon>
        <taxon>Pleosporomycetidae</taxon>
        <taxon>Pleosporales</taxon>
        <taxon>Pleosporineae</taxon>
        <taxon>Phaeosphaeriaceae</taxon>
        <taxon>Paraphoma</taxon>
    </lineage>
</organism>
<gene>
    <name evidence="2" type="ORF">FB567DRAFT_453217</name>
</gene>
<dbReference type="PANTHER" id="PTHR28083">
    <property type="entry name" value="GOOD FOR FULL DBP5 ACTIVITY PROTEIN 2"/>
    <property type="match status" value="1"/>
</dbReference>
<dbReference type="AlphaFoldDB" id="A0A8K0QXY9"/>
<dbReference type="InterPro" id="IPR012337">
    <property type="entry name" value="RNaseH-like_sf"/>
</dbReference>
<dbReference type="GO" id="GO:0005634">
    <property type="term" value="C:nucleus"/>
    <property type="evidence" value="ECO:0007669"/>
    <property type="project" value="TreeGrafter"/>
</dbReference>
<protein>
    <recommendedName>
        <fullName evidence="1">Gfd2/YDR514C-like C-terminal domain-containing protein</fullName>
    </recommendedName>
</protein>
<dbReference type="GO" id="GO:0003676">
    <property type="term" value="F:nucleic acid binding"/>
    <property type="evidence" value="ECO:0007669"/>
    <property type="project" value="InterPro"/>
</dbReference>
<dbReference type="Pfam" id="PF21762">
    <property type="entry name" value="DEDDh_C"/>
    <property type="match status" value="1"/>
</dbReference>
<keyword evidence="3" id="KW-1185">Reference proteome</keyword>
<evidence type="ECO:0000313" key="3">
    <source>
        <dbReference type="Proteomes" id="UP000813461"/>
    </source>
</evidence>
<dbReference type="InterPro" id="IPR048519">
    <property type="entry name" value="Gfd2/YDR514C-like_C"/>
</dbReference>
<proteinExistence type="predicted"/>
<evidence type="ECO:0000259" key="1">
    <source>
        <dbReference type="Pfam" id="PF21762"/>
    </source>
</evidence>
<dbReference type="InterPro" id="IPR040151">
    <property type="entry name" value="Gfd2/YDR514C-like"/>
</dbReference>
<dbReference type="EMBL" id="JAGMVJ010000021">
    <property type="protein sequence ID" value="KAH7074153.1"/>
    <property type="molecule type" value="Genomic_DNA"/>
</dbReference>
<dbReference type="Gene3D" id="3.30.420.10">
    <property type="entry name" value="Ribonuclease H-like superfamily/Ribonuclease H"/>
    <property type="match status" value="1"/>
</dbReference>
<name>A0A8K0QXY9_9PLEO</name>
<feature type="domain" description="Gfd2/YDR514C-like C-terminal" evidence="1">
    <location>
        <begin position="45"/>
        <end position="229"/>
    </location>
</feature>
<dbReference type="PANTHER" id="PTHR28083:SF1">
    <property type="entry name" value="GOOD FOR FULL DBP5 ACTIVITY PROTEIN 2"/>
    <property type="match status" value="1"/>
</dbReference>
<sequence>MFGHGQFVNDFIRHALTNVSDVNVIRHFVGFPLLGAPVSLNEATVVCLDIEWWQKDSSATTELGVAELMVKGLLPTIHAENVLTSIQVAHARIMANAHLRNNFVGAGDPENFLFGQTKFVTMDEAKEVLIRTFVRPRVGGNGSLQPIILVGHAVENEFEHIQNAFGIDLQSYGSIVKVIDTQEMARKAGIRGPKGPFIGLRDLLAHFNVNINNLHMAGNDAAGTLIAAVLLALKDTLYPGTGTRKPPSVVRGCNIQNVVERAMVIGKTLQPPSWGSDTFCTRCDRDNHLRDKCLAKVSCEICRDSGVIRLFNAHKTHMTSKCLYQYQDLPPRDHLVRPLAYPQHEGPGAFTQQHDYVDLASDDDFDPALQ</sequence>
<comment type="caution">
    <text evidence="2">The sequence shown here is derived from an EMBL/GenBank/DDBJ whole genome shotgun (WGS) entry which is preliminary data.</text>
</comment>
<dbReference type="OrthoDB" id="5953249at2759"/>
<evidence type="ECO:0000313" key="2">
    <source>
        <dbReference type="EMBL" id="KAH7074153.1"/>
    </source>
</evidence>
<dbReference type="SUPFAM" id="SSF53098">
    <property type="entry name" value="Ribonuclease H-like"/>
    <property type="match status" value="1"/>
</dbReference>